<reference evidence="5" key="1">
    <citation type="journal article" date="2021" name="Nat. Commun.">
        <title>Genetic determinants of endophytism in the Arabidopsis root mycobiome.</title>
        <authorList>
            <person name="Mesny F."/>
            <person name="Miyauchi S."/>
            <person name="Thiergart T."/>
            <person name="Pickel B."/>
            <person name="Atanasova L."/>
            <person name="Karlsson M."/>
            <person name="Huettel B."/>
            <person name="Barry K.W."/>
            <person name="Haridas S."/>
            <person name="Chen C."/>
            <person name="Bauer D."/>
            <person name="Andreopoulos W."/>
            <person name="Pangilinan J."/>
            <person name="LaButti K."/>
            <person name="Riley R."/>
            <person name="Lipzen A."/>
            <person name="Clum A."/>
            <person name="Drula E."/>
            <person name="Henrissat B."/>
            <person name="Kohler A."/>
            <person name="Grigoriev I.V."/>
            <person name="Martin F.M."/>
            <person name="Hacquard S."/>
        </authorList>
    </citation>
    <scope>NUCLEOTIDE SEQUENCE</scope>
    <source>
        <strain evidence="5">MPI-CAGE-AT-0021</strain>
    </source>
</reference>
<accession>A0A9P9J8H2</accession>
<feature type="compositionally biased region" description="Acidic residues" evidence="3">
    <location>
        <begin position="376"/>
        <end position="390"/>
    </location>
</feature>
<feature type="compositionally biased region" description="Basic and acidic residues" evidence="3">
    <location>
        <begin position="168"/>
        <end position="179"/>
    </location>
</feature>
<sequence>MSSGACQGGLHMFPPLIPYRTDHLQKKSGRIGTETVPRWTGLDIQPSSRQTDTMAIKEKKDNKGRQEKKVKREKKEKKSEKPDVDMIDEAEEVQEPEKPVAPIEAEQSDEPVAQSATEPSQSSKRKAEIEELEVDVSAPEPPSKRARRALKKGKSLPAKQDSDDETTLGEKKDKKENARSEHGVWIGNLPFFVGPIELRKWLVDNSGGVITDDVITRIKLPTNKVPGRDKEAKPTNKGFAYVDFTEIGPKVAAIALSENDLGARKLLIKDSKSFEGRPKKEPEPAEPGTAAEGDATQQKQAANASCKIFVGNMGFKTTDEDLSRNFEKCGEIDWVKVATFEDTGKCKGYGWVKFREPDAAAWAVKGFVKIKEEVETEEDFKEGSENDDDEDKKPQQKQFKMRKWWVNRMFGRELKIELAEDDQLRYKKRFKKNPNADKDENARPRKAYRPNDKGDGANGADSGASKPLKESEDILTARLTGAVVKHTAPHVLPRSAGGNFYPRYNLSLDILGQEEAPLPPSSHSHYLVLTNITQRRLDQALSQVQSPSVPFTLRFDPYQPSADLPKTIPDRSQWALQHKHNDNPAAQQLYQAHMTSLAKPLDAPLAFDGPTGNTLHAHRVIQLVQESDGAATANRLVDELFRLYFAEGRHPAADDTLEDACVAVGVSEEQAKALVSDHEKGQKQVKEKIRTVGMDTDAVPVVVVEGRRRDLTLTGLKEVKDYVKALETIIKESS</sequence>
<feature type="region of interest" description="Disordered" evidence="3">
    <location>
        <begin position="272"/>
        <end position="298"/>
    </location>
</feature>
<dbReference type="PROSITE" id="PS50102">
    <property type="entry name" value="RRM"/>
    <property type="match status" value="2"/>
</dbReference>
<dbReference type="SUPFAM" id="SSF52833">
    <property type="entry name" value="Thioredoxin-like"/>
    <property type="match status" value="1"/>
</dbReference>
<dbReference type="InterPro" id="IPR035979">
    <property type="entry name" value="RBD_domain_sf"/>
</dbReference>
<feature type="region of interest" description="Disordered" evidence="3">
    <location>
        <begin position="429"/>
        <end position="469"/>
    </location>
</feature>
<dbReference type="OrthoDB" id="1875751at2759"/>
<evidence type="ECO:0000259" key="4">
    <source>
        <dbReference type="PROSITE" id="PS50102"/>
    </source>
</evidence>
<feature type="domain" description="RRM" evidence="4">
    <location>
        <begin position="182"/>
        <end position="273"/>
    </location>
</feature>
<evidence type="ECO:0000256" key="3">
    <source>
        <dbReference type="SAM" id="MobiDB-lite"/>
    </source>
</evidence>
<feature type="compositionally biased region" description="Acidic residues" evidence="3">
    <location>
        <begin position="85"/>
        <end position="94"/>
    </location>
</feature>
<feature type="compositionally biased region" description="Basic and acidic residues" evidence="3">
    <location>
        <begin position="272"/>
        <end position="283"/>
    </location>
</feature>
<evidence type="ECO:0000313" key="6">
    <source>
        <dbReference type="Proteomes" id="UP000717696"/>
    </source>
</evidence>
<feature type="region of interest" description="Disordered" evidence="3">
    <location>
        <begin position="24"/>
        <end position="179"/>
    </location>
</feature>
<dbReference type="SMART" id="SM00360">
    <property type="entry name" value="RRM"/>
    <property type="match status" value="2"/>
</dbReference>
<name>A0A9P9J8H2_9HYPO</name>
<dbReference type="InterPro" id="IPR000504">
    <property type="entry name" value="RRM_dom"/>
</dbReference>
<feature type="compositionally biased region" description="Low complexity" evidence="3">
    <location>
        <begin position="286"/>
        <end position="296"/>
    </location>
</feature>
<protein>
    <recommendedName>
        <fullName evidence="4">RRM domain-containing protein</fullName>
    </recommendedName>
</protein>
<dbReference type="Pfam" id="PF00076">
    <property type="entry name" value="RRM_1"/>
    <property type="match status" value="1"/>
</dbReference>
<evidence type="ECO:0000313" key="5">
    <source>
        <dbReference type="EMBL" id="KAH7149327.1"/>
    </source>
</evidence>
<dbReference type="PANTHER" id="PTHR23236">
    <property type="entry name" value="EUKARYOTIC TRANSLATION INITIATION FACTOR 4B/4H"/>
    <property type="match status" value="1"/>
</dbReference>
<keyword evidence="1 2" id="KW-0694">RNA-binding</keyword>
<dbReference type="GO" id="GO:0005730">
    <property type="term" value="C:nucleolus"/>
    <property type="evidence" value="ECO:0007669"/>
    <property type="project" value="TreeGrafter"/>
</dbReference>
<dbReference type="Proteomes" id="UP000717696">
    <property type="component" value="Unassembled WGS sequence"/>
</dbReference>
<comment type="caution">
    <text evidence="5">The sequence shown here is derived from an EMBL/GenBank/DDBJ whole genome shotgun (WGS) entry which is preliminary data.</text>
</comment>
<dbReference type="Gene3D" id="3.40.30.10">
    <property type="entry name" value="Glutaredoxin"/>
    <property type="match status" value="1"/>
</dbReference>
<gene>
    <name evidence="5" type="ORF">B0J13DRAFT_523969</name>
</gene>
<dbReference type="GO" id="GO:0003723">
    <property type="term" value="F:RNA binding"/>
    <property type="evidence" value="ECO:0007669"/>
    <property type="project" value="UniProtKB-UniRule"/>
</dbReference>
<dbReference type="GO" id="GO:0016491">
    <property type="term" value="F:oxidoreductase activity"/>
    <property type="evidence" value="ECO:0007669"/>
    <property type="project" value="InterPro"/>
</dbReference>
<proteinExistence type="predicted"/>
<dbReference type="AlphaFoldDB" id="A0A9P9J8H2"/>
<dbReference type="Pfam" id="PF01323">
    <property type="entry name" value="DSBA"/>
    <property type="match status" value="1"/>
</dbReference>
<feature type="compositionally biased region" description="Basic and acidic residues" evidence="3">
    <location>
        <begin position="434"/>
        <end position="455"/>
    </location>
</feature>
<dbReference type="InterPro" id="IPR012677">
    <property type="entry name" value="Nucleotide-bd_a/b_plait_sf"/>
</dbReference>
<dbReference type="EMBL" id="JAGMUU010000007">
    <property type="protein sequence ID" value="KAH7149327.1"/>
    <property type="molecule type" value="Genomic_DNA"/>
</dbReference>
<organism evidence="5 6">
    <name type="scientific">Dactylonectria estremocensis</name>
    <dbReference type="NCBI Taxonomy" id="1079267"/>
    <lineage>
        <taxon>Eukaryota</taxon>
        <taxon>Fungi</taxon>
        <taxon>Dikarya</taxon>
        <taxon>Ascomycota</taxon>
        <taxon>Pezizomycotina</taxon>
        <taxon>Sordariomycetes</taxon>
        <taxon>Hypocreomycetidae</taxon>
        <taxon>Hypocreales</taxon>
        <taxon>Nectriaceae</taxon>
        <taxon>Dactylonectria</taxon>
    </lineage>
</organism>
<evidence type="ECO:0000256" key="2">
    <source>
        <dbReference type="PROSITE-ProRule" id="PRU00176"/>
    </source>
</evidence>
<dbReference type="PANTHER" id="PTHR23236:SF95">
    <property type="entry name" value="NUCLEOLAR PROTEIN 13"/>
    <property type="match status" value="1"/>
</dbReference>
<keyword evidence="6" id="KW-1185">Reference proteome</keyword>
<evidence type="ECO:0000256" key="1">
    <source>
        <dbReference type="ARBA" id="ARBA00022884"/>
    </source>
</evidence>
<feature type="domain" description="RRM" evidence="4">
    <location>
        <begin position="306"/>
        <end position="421"/>
    </location>
</feature>
<feature type="compositionally biased region" description="Basic residues" evidence="3">
    <location>
        <begin position="144"/>
        <end position="154"/>
    </location>
</feature>
<dbReference type="InterPro" id="IPR001853">
    <property type="entry name" value="DSBA-like_thioredoxin_dom"/>
</dbReference>
<dbReference type="Gene3D" id="3.30.70.330">
    <property type="match status" value="2"/>
</dbReference>
<feature type="compositionally biased region" description="Basic and acidic residues" evidence="3">
    <location>
        <begin position="55"/>
        <end position="67"/>
    </location>
</feature>
<feature type="region of interest" description="Disordered" evidence="3">
    <location>
        <begin position="376"/>
        <end position="398"/>
    </location>
</feature>
<dbReference type="InterPro" id="IPR036249">
    <property type="entry name" value="Thioredoxin-like_sf"/>
</dbReference>
<dbReference type="SUPFAM" id="SSF54928">
    <property type="entry name" value="RNA-binding domain, RBD"/>
    <property type="match status" value="1"/>
</dbReference>